<dbReference type="InterPro" id="IPR011051">
    <property type="entry name" value="RmlC_Cupin_sf"/>
</dbReference>
<accession>A0ABR7N8L9</accession>
<dbReference type="SUPFAM" id="SSF46689">
    <property type="entry name" value="Homeodomain-like"/>
    <property type="match status" value="1"/>
</dbReference>
<gene>
    <name evidence="5" type="ORF">H8716_06555</name>
</gene>
<dbReference type="PROSITE" id="PS00041">
    <property type="entry name" value="HTH_ARAC_FAMILY_1"/>
    <property type="match status" value="1"/>
</dbReference>
<dbReference type="InterPro" id="IPR009057">
    <property type="entry name" value="Homeodomain-like_sf"/>
</dbReference>
<organism evidence="5 6">
    <name type="scientific">Jingyaoa shaoxingensis</name>
    <dbReference type="NCBI Taxonomy" id="2763671"/>
    <lineage>
        <taxon>Bacteria</taxon>
        <taxon>Bacillati</taxon>
        <taxon>Bacillota</taxon>
        <taxon>Clostridia</taxon>
        <taxon>Lachnospirales</taxon>
        <taxon>Lachnospiraceae</taxon>
        <taxon>Jingyaoa</taxon>
    </lineage>
</organism>
<dbReference type="InterPro" id="IPR014710">
    <property type="entry name" value="RmlC-like_jellyroll"/>
</dbReference>
<dbReference type="InterPro" id="IPR018060">
    <property type="entry name" value="HTH_AraC"/>
</dbReference>
<dbReference type="InterPro" id="IPR018062">
    <property type="entry name" value="HTH_AraC-typ_CS"/>
</dbReference>
<sequence length="291" mass="32984">MRRDGHVLNNMNLSSSSDAMRSIVSWCRIVASNEEELSTNWHKHVIHELHYVYEGELQFWFDGNIISCCAGSYIFIPSGIMHSIKDSSPNTKKLVLGFDVVSDMDVINYTFNDTRIPVSREETPTFHELAQALMNKFMSKDLITSVSIACIIHTLLLEAVDSLSENSGIKAVQLRESEDCHRIDRILSFINENAFNNITVSDVANVLNLSVRQTTRICNQLFGCSVNQLIIQNRLKQICKLLADQKYSIAEISEMAGFATPYSFSRHFSHYTGVTPSSYRKNYEVHSGKTK</sequence>
<reference evidence="5 6" key="1">
    <citation type="submission" date="2020-08" db="EMBL/GenBank/DDBJ databases">
        <title>Genome public.</title>
        <authorList>
            <person name="Liu C."/>
            <person name="Sun Q."/>
        </authorList>
    </citation>
    <scope>NUCLEOTIDE SEQUENCE [LARGE SCALE GENOMIC DNA]</scope>
    <source>
        <strain evidence="5 6">NSJ-46</strain>
    </source>
</reference>
<feature type="domain" description="HTH araC/xylS-type" evidence="4">
    <location>
        <begin position="184"/>
        <end position="282"/>
    </location>
</feature>
<comment type="caution">
    <text evidence="5">The sequence shown here is derived from an EMBL/GenBank/DDBJ whole genome shotgun (WGS) entry which is preliminary data.</text>
</comment>
<dbReference type="InterPro" id="IPR020449">
    <property type="entry name" value="Tscrpt_reg_AraC-type_HTH"/>
</dbReference>
<proteinExistence type="predicted"/>
<evidence type="ECO:0000259" key="4">
    <source>
        <dbReference type="PROSITE" id="PS01124"/>
    </source>
</evidence>
<evidence type="ECO:0000313" key="5">
    <source>
        <dbReference type="EMBL" id="MBC8572746.1"/>
    </source>
</evidence>
<keyword evidence="1" id="KW-0805">Transcription regulation</keyword>
<dbReference type="Pfam" id="PF02311">
    <property type="entry name" value="AraC_binding"/>
    <property type="match status" value="1"/>
</dbReference>
<dbReference type="PRINTS" id="PR00032">
    <property type="entry name" value="HTHARAC"/>
</dbReference>
<dbReference type="PANTHER" id="PTHR43280:SF29">
    <property type="entry name" value="ARAC-FAMILY TRANSCRIPTIONAL REGULATOR"/>
    <property type="match status" value="1"/>
</dbReference>
<dbReference type="EMBL" id="JACRSZ010000005">
    <property type="protein sequence ID" value="MBC8572746.1"/>
    <property type="molecule type" value="Genomic_DNA"/>
</dbReference>
<dbReference type="Proteomes" id="UP000657421">
    <property type="component" value="Unassembled WGS sequence"/>
</dbReference>
<keyword evidence="6" id="KW-1185">Reference proteome</keyword>
<dbReference type="SUPFAM" id="SSF51182">
    <property type="entry name" value="RmlC-like cupins"/>
    <property type="match status" value="1"/>
</dbReference>
<dbReference type="PANTHER" id="PTHR43280">
    <property type="entry name" value="ARAC-FAMILY TRANSCRIPTIONAL REGULATOR"/>
    <property type="match status" value="1"/>
</dbReference>
<dbReference type="PROSITE" id="PS01124">
    <property type="entry name" value="HTH_ARAC_FAMILY_2"/>
    <property type="match status" value="1"/>
</dbReference>
<dbReference type="RefSeq" id="WP_249307775.1">
    <property type="nucleotide sequence ID" value="NZ_JACRSZ010000005.1"/>
</dbReference>
<name>A0ABR7N8L9_9FIRM</name>
<dbReference type="Gene3D" id="1.10.10.60">
    <property type="entry name" value="Homeodomain-like"/>
    <property type="match status" value="1"/>
</dbReference>
<evidence type="ECO:0000256" key="1">
    <source>
        <dbReference type="ARBA" id="ARBA00023015"/>
    </source>
</evidence>
<protein>
    <submittedName>
        <fullName evidence="5">Helix-turn-helix transcriptional regulator</fullName>
    </submittedName>
</protein>
<dbReference type="InterPro" id="IPR003313">
    <property type="entry name" value="AraC-bd"/>
</dbReference>
<dbReference type="SMART" id="SM00342">
    <property type="entry name" value="HTH_ARAC"/>
    <property type="match status" value="1"/>
</dbReference>
<evidence type="ECO:0000313" key="6">
    <source>
        <dbReference type="Proteomes" id="UP000657421"/>
    </source>
</evidence>
<dbReference type="Pfam" id="PF12833">
    <property type="entry name" value="HTH_18"/>
    <property type="match status" value="1"/>
</dbReference>
<keyword evidence="2" id="KW-0238">DNA-binding</keyword>
<evidence type="ECO:0000256" key="3">
    <source>
        <dbReference type="ARBA" id="ARBA00023163"/>
    </source>
</evidence>
<keyword evidence="3" id="KW-0804">Transcription</keyword>
<evidence type="ECO:0000256" key="2">
    <source>
        <dbReference type="ARBA" id="ARBA00023125"/>
    </source>
</evidence>
<dbReference type="Gene3D" id="2.60.120.10">
    <property type="entry name" value="Jelly Rolls"/>
    <property type="match status" value="1"/>
</dbReference>